<dbReference type="AlphaFoldDB" id="A0A927GIU3"/>
<dbReference type="EMBL" id="JACXAD010000007">
    <property type="protein sequence ID" value="MBD2767787.1"/>
    <property type="molecule type" value="Genomic_DNA"/>
</dbReference>
<keyword evidence="2" id="KW-1185">Reference proteome</keyword>
<evidence type="ECO:0000313" key="2">
    <source>
        <dbReference type="Proteomes" id="UP000612233"/>
    </source>
</evidence>
<organism evidence="1 2">
    <name type="scientific">Hymenobacter montanus</name>
    <dbReference type="NCBI Taxonomy" id="2771359"/>
    <lineage>
        <taxon>Bacteria</taxon>
        <taxon>Pseudomonadati</taxon>
        <taxon>Bacteroidota</taxon>
        <taxon>Cytophagia</taxon>
        <taxon>Cytophagales</taxon>
        <taxon>Hymenobacteraceae</taxon>
        <taxon>Hymenobacter</taxon>
    </lineage>
</organism>
<protein>
    <submittedName>
        <fullName evidence="1">Uncharacterized protein</fullName>
    </submittedName>
</protein>
<dbReference type="RefSeq" id="WP_191004609.1">
    <property type="nucleotide sequence ID" value="NZ_JACXAD010000007.1"/>
</dbReference>
<sequence length="166" mass="19375">MLGIPNYKPDFYNEAGLLIRDHKEVLSKLIDQRLNSYWLMWETKADKWWSEGPVILEIGSYHYELTAYKDLFGLTADRIDISQPLDWYGAGCEIPLKWKANCQEDINKLLGKKIEQINILLEYEILLYGIELVFEPNDNLQIFNFGDEIGISTEKLSSRITKVKIK</sequence>
<evidence type="ECO:0000313" key="1">
    <source>
        <dbReference type="EMBL" id="MBD2767787.1"/>
    </source>
</evidence>
<reference evidence="1" key="1">
    <citation type="submission" date="2020-09" db="EMBL/GenBank/DDBJ databases">
        <authorList>
            <person name="Kim M.K."/>
        </authorList>
    </citation>
    <scope>NUCLEOTIDE SEQUENCE</scope>
    <source>
        <strain evidence="1">BT664</strain>
    </source>
</reference>
<proteinExistence type="predicted"/>
<accession>A0A927GIU3</accession>
<name>A0A927GIU3_9BACT</name>
<dbReference type="Proteomes" id="UP000612233">
    <property type="component" value="Unassembled WGS sequence"/>
</dbReference>
<gene>
    <name evidence="1" type="ORF">IC235_07765</name>
</gene>
<comment type="caution">
    <text evidence="1">The sequence shown here is derived from an EMBL/GenBank/DDBJ whole genome shotgun (WGS) entry which is preliminary data.</text>
</comment>